<protein>
    <submittedName>
        <fullName evidence="2">Uncharacterized protein</fullName>
    </submittedName>
</protein>
<accession>M1MNW4</accession>
<keyword evidence="2" id="KW-0614">Plasmid</keyword>
<reference evidence="2 3" key="1">
    <citation type="submission" date="2013-02" db="EMBL/GenBank/DDBJ databases">
        <title>Genome sequence of Clostridium saccharoperbutylacetonicum N1-4(HMT).</title>
        <authorList>
            <person name="Poehlein A."/>
            <person name="Daniel R."/>
        </authorList>
    </citation>
    <scope>NUCLEOTIDE SEQUENCE [LARGE SCALE GENOMIC DNA]</scope>
    <source>
        <strain evidence="3">N1-4(HMT)</strain>
        <plasmid evidence="3">Plasmid Csp_135p</plasmid>
    </source>
</reference>
<dbReference type="HOGENOM" id="CLU_557477_0_0_9"/>
<gene>
    <name evidence="2" type="ORF">Cspa_135p00040</name>
</gene>
<dbReference type="KEGG" id="csr:Cspa_135p00040"/>
<dbReference type="OrthoDB" id="1880086at2"/>
<sequence>MNENFKIQIIDKFKSKYEEITKKSIEKLLKALEDDFANIEDVDKRELITKNLLSAVKKTKYRYVKRIFDDSESDYNKDILFAKQQYEQVLSKKISQKKFKEYFNTKTFKEYEQKREELIINWRNDEMTLLTDFPYFEGCKKAAINSAFKNDILVLFYRFIENADNLKNTTKVPSILSSIPIDTTSRTYFLTDEQKKNLEVCVDINEPSTIDRYIMIDENEQNELLLQLEQKTYLQIKNGENSEKVLDLLTQIALIKSIKYLNRLDVKIISYYYTHFHKIVLEEPIVKSISKITTDLKMANTTKNYDAVESSIAKLGSTRLSYKMEGRSINGIFLESSIYEQDGIRMAKVYLGSILKELILKKSTLEYDELSFDSLGADAQQLAIWLQKRRYRCALLKVKYNEIITLNKLSTAIYWNTKRIDRKRDRLKDALEELSKNKIVVREASYSKKDISFDITYIPLSRNEMAKINVGYDEVDLIENNENVLI</sequence>
<evidence type="ECO:0000313" key="3">
    <source>
        <dbReference type="Proteomes" id="UP000011728"/>
    </source>
</evidence>
<dbReference type="PATRIC" id="fig|931276.5.peg.5888"/>
<keyword evidence="3" id="KW-1185">Reference proteome</keyword>
<proteinExistence type="predicted"/>
<name>M1MNW4_9CLOT</name>
<dbReference type="RefSeq" id="WP_015395871.1">
    <property type="nucleotide sequence ID" value="NC_020292.1"/>
</dbReference>
<feature type="coiled-coil region" evidence="1">
    <location>
        <begin position="417"/>
        <end position="444"/>
    </location>
</feature>
<evidence type="ECO:0000256" key="1">
    <source>
        <dbReference type="SAM" id="Coils"/>
    </source>
</evidence>
<evidence type="ECO:0000313" key="2">
    <source>
        <dbReference type="EMBL" id="AGF59564.1"/>
    </source>
</evidence>
<dbReference type="Proteomes" id="UP000011728">
    <property type="component" value="Plasmid Csp_135p"/>
</dbReference>
<dbReference type="EMBL" id="CP004122">
    <property type="protein sequence ID" value="AGF59564.1"/>
    <property type="molecule type" value="Genomic_DNA"/>
</dbReference>
<dbReference type="AlphaFoldDB" id="M1MNW4"/>
<keyword evidence="1" id="KW-0175">Coiled coil</keyword>
<geneLocation type="plasmid" evidence="2 3">
    <name>Csp_135p</name>
</geneLocation>
<organism evidence="2 3">
    <name type="scientific">Clostridium saccharoperbutylacetonicum N1-4(HMT)</name>
    <dbReference type="NCBI Taxonomy" id="931276"/>
    <lineage>
        <taxon>Bacteria</taxon>
        <taxon>Bacillati</taxon>
        <taxon>Bacillota</taxon>
        <taxon>Clostridia</taxon>
        <taxon>Eubacteriales</taxon>
        <taxon>Clostridiaceae</taxon>
        <taxon>Clostridium</taxon>
    </lineage>
</organism>